<evidence type="ECO:0000313" key="10">
    <source>
        <dbReference type="EMBL" id="MEN2743906.1"/>
    </source>
</evidence>
<evidence type="ECO:0000256" key="3">
    <source>
        <dbReference type="ARBA" id="ARBA00012054"/>
    </source>
</evidence>
<evidence type="ECO:0000256" key="8">
    <source>
        <dbReference type="ARBA" id="ARBA00048090"/>
    </source>
</evidence>
<dbReference type="SUPFAM" id="SSF52540">
    <property type="entry name" value="P-loop containing nucleoside triphosphate hydrolases"/>
    <property type="match status" value="1"/>
</dbReference>
<evidence type="ECO:0000256" key="9">
    <source>
        <dbReference type="RuleBase" id="RU363066"/>
    </source>
</evidence>
<keyword evidence="6 9" id="KW-0418">Kinase</keyword>
<dbReference type="GO" id="GO:0046316">
    <property type="term" value="F:gluconokinase activity"/>
    <property type="evidence" value="ECO:0007669"/>
    <property type="project" value="UniProtKB-EC"/>
</dbReference>
<dbReference type="EMBL" id="JBDFRB010000003">
    <property type="protein sequence ID" value="MEN2743906.1"/>
    <property type="molecule type" value="Genomic_DNA"/>
</dbReference>
<accession>A0ABU9WXW7</accession>
<keyword evidence="11" id="KW-1185">Reference proteome</keyword>
<comment type="similarity">
    <text evidence="2 9">Belongs to the gluconokinase GntK/GntV family.</text>
</comment>
<evidence type="ECO:0000256" key="7">
    <source>
        <dbReference type="ARBA" id="ARBA00022840"/>
    </source>
</evidence>
<dbReference type="InterPro" id="IPR027417">
    <property type="entry name" value="P-loop_NTPase"/>
</dbReference>
<gene>
    <name evidence="10" type="ORF">ABCQ75_05065</name>
</gene>
<keyword evidence="5 9" id="KW-0547">Nucleotide-binding</keyword>
<dbReference type="InterPro" id="IPR006001">
    <property type="entry name" value="Therm_gnt_kin"/>
</dbReference>
<keyword evidence="4 9" id="KW-0808">Transferase</keyword>
<dbReference type="Proteomes" id="UP001422074">
    <property type="component" value="Unassembled WGS sequence"/>
</dbReference>
<comment type="caution">
    <text evidence="10">The sequence shown here is derived from an EMBL/GenBank/DDBJ whole genome shotgun (WGS) entry which is preliminary data.</text>
</comment>
<evidence type="ECO:0000256" key="6">
    <source>
        <dbReference type="ARBA" id="ARBA00022777"/>
    </source>
</evidence>
<dbReference type="Gene3D" id="3.40.50.300">
    <property type="entry name" value="P-loop containing nucleotide triphosphate hydrolases"/>
    <property type="match status" value="1"/>
</dbReference>
<dbReference type="PANTHER" id="PTHR43442">
    <property type="entry name" value="GLUCONOKINASE-RELATED"/>
    <property type="match status" value="1"/>
</dbReference>
<dbReference type="NCBIfam" id="TIGR01313">
    <property type="entry name" value="therm_gnt_kin"/>
    <property type="match status" value="1"/>
</dbReference>
<proteinExistence type="inferred from homology"/>
<keyword evidence="7 9" id="KW-0067">ATP-binding</keyword>
<comment type="catalytic activity">
    <reaction evidence="8 9">
        <text>D-gluconate + ATP = 6-phospho-D-gluconate + ADP + H(+)</text>
        <dbReference type="Rhea" id="RHEA:19433"/>
        <dbReference type="ChEBI" id="CHEBI:15378"/>
        <dbReference type="ChEBI" id="CHEBI:18391"/>
        <dbReference type="ChEBI" id="CHEBI:30616"/>
        <dbReference type="ChEBI" id="CHEBI:58759"/>
        <dbReference type="ChEBI" id="CHEBI:456216"/>
        <dbReference type="EC" id="2.7.1.12"/>
    </reaction>
</comment>
<evidence type="ECO:0000256" key="5">
    <source>
        <dbReference type="ARBA" id="ARBA00022741"/>
    </source>
</evidence>
<evidence type="ECO:0000256" key="1">
    <source>
        <dbReference type="ARBA" id="ARBA00004761"/>
    </source>
</evidence>
<name>A0ABU9WXW7_9MICC</name>
<organism evidence="10 11">
    <name type="scientific">Sinomonas halotolerans</name>
    <dbReference type="NCBI Taxonomy" id="1644133"/>
    <lineage>
        <taxon>Bacteria</taxon>
        <taxon>Bacillati</taxon>
        <taxon>Actinomycetota</taxon>
        <taxon>Actinomycetes</taxon>
        <taxon>Micrococcales</taxon>
        <taxon>Micrococcaceae</taxon>
        <taxon>Sinomonas</taxon>
    </lineage>
</organism>
<dbReference type="CDD" id="cd02021">
    <property type="entry name" value="GntK"/>
    <property type="match status" value="1"/>
</dbReference>
<dbReference type="PANTHER" id="PTHR43442:SF3">
    <property type="entry name" value="GLUCONOKINASE-RELATED"/>
    <property type="match status" value="1"/>
</dbReference>
<protein>
    <recommendedName>
        <fullName evidence="3 9">Gluconokinase</fullName>
        <ecNumber evidence="3 9">2.7.1.12</ecNumber>
    </recommendedName>
</protein>
<evidence type="ECO:0000256" key="2">
    <source>
        <dbReference type="ARBA" id="ARBA00008420"/>
    </source>
</evidence>
<comment type="pathway">
    <text evidence="1">Carbohydrate acid metabolism.</text>
</comment>
<dbReference type="Pfam" id="PF13671">
    <property type="entry name" value="AAA_33"/>
    <property type="match status" value="1"/>
</dbReference>
<sequence length="180" mass="19041">MSTVSSLAGQRAPAPRTGPFHVIAMGVSGSGKSTVGALLARELRGAFLDGDDLHPAANVAKMASGVPLDDADREPWLREIGQRMAAAEGTMVIGCSALKRKYRDMIREAAPDAVFVHMRGSRELLAARLAVRPGHFMPALLLDSQLATLEELEPDEAGCAFDISEPPAAIAQAAARWLQA</sequence>
<evidence type="ECO:0000313" key="11">
    <source>
        <dbReference type="Proteomes" id="UP001422074"/>
    </source>
</evidence>
<dbReference type="EC" id="2.7.1.12" evidence="3 9"/>
<reference evidence="10 11" key="1">
    <citation type="submission" date="2024-05" db="EMBL/GenBank/DDBJ databases">
        <title>Sinomonas sp. nov., isolated from a waste landfill.</title>
        <authorList>
            <person name="Zhao Y."/>
        </authorList>
    </citation>
    <scope>NUCLEOTIDE SEQUENCE [LARGE SCALE GENOMIC DNA]</scope>
    <source>
        <strain evidence="10 11">CCTCC AB2014300</strain>
    </source>
</reference>
<dbReference type="RefSeq" id="WP_345883530.1">
    <property type="nucleotide sequence ID" value="NZ_JBDFRB010000003.1"/>
</dbReference>
<evidence type="ECO:0000256" key="4">
    <source>
        <dbReference type="ARBA" id="ARBA00022679"/>
    </source>
</evidence>